<evidence type="ECO:0000313" key="2">
    <source>
        <dbReference type="EMBL" id="KAL1560918.1"/>
    </source>
</evidence>
<dbReference type="Proteomes" id="UP001567538">
    <property type="component" value="Unassembled WGS sequence"/>
</dbReference>
<feature type="region of interest" description="Disordered" evidence="1">
    <location>
        <begin position="347"/>
        <end position="382"/>
    </location>
</feature>
<feature type="compositionally biased region" description="Polar residues" evidence="1">
    <location>
        <begin position="365"/>
        <end position="382"/>
    </location>
</feature>
<dbReference type="PANTHER" id="PTHR33318">
    <property type="entry name" value="ASPARTYL/GLUTAMYL-TRNA(ASN/GLN) AMIDOTRANSFERASE SUBUNIT"/>
    <property type="match status" value="1"/>
</dbReference>
<name>A0ABD1I096_SALDI</name>
<accession>A0ABD1I096</accession>
<feature type="compositionally biased region" description="Acidic residues" evidence="1">
    <location>
        <begin position="211"/>
        <end position="220"/>
    </location>
</feature>
<feature type="region of interest" description="Disordered" evidence="1">
    <location>
        <begin position="289"/>
        <end position="318"/>
    </location>
</feature>
<feature type="region of interest" description="Disordered" evidence="1">
    <location>
        <begin position="169"/>
        <end position="260"/>
    </location>
</feature>
<feature type="compositionally biased region" description="Polar residues" evidence="1">
    <location>
        <begin position="171"/>
        <end position="195"/>
    </location>
</feature>
<reference evidence="2 3" key="1">
    <citation type="submission" date="2024-06" db="EMBL/GenBank/DDBJ databases">
        <title>A chromosome level genome sequence of Diviner's sage (Salvia divinorum).</title>
        <authorList>
            <person name="Ford S.A."/>
            <person name="Ro D.-K."/>
            <person name="Ness R.W."/>
            <person name="Phillips M.A."/>
        </authorList>
    </citation>
    <scope>NUCLEOTIDE SEQUENCE [LARGE SCALE GENOMIC DNA]</scope>
    <source>
        <strain evidence="2">SAF-2024a</strain>
        <tissue evidence="2">Leaf</tissue>
    </source>
</reference>
<dbReference type="InterPro" id="IPR039300">
    <property type="entry name" value="JASON"/>
</dbReference>
<dbReference type="EMBL" id="JBEAFC010000004">
    <property type="protein sequence ID" value="KAL1560918.1"/>
    <property type="molecule type" value="Genomic_DNA"/>
</dbReference>
<sequence>MSCFFSCFRVKDSSANLVTPSEPAAPRSKNALSSLFQCDDGTLRKGEECQNRLPGEIDVRDFKDESKFSKPYGTSVETPIKIRKALEKWEDASAHMEAEKFGSWLLNASMEKQKLENQSNESSVLVASCSFLNTPSSCMTDGHYTGGVSSSSVQRIDIHNAVEIHFEQSKNESIQSHHASDRSAISTISAEQSASAGAHSATKPLPYPNMEELEEEELGDQDSAVGHQGQPNEQKNVDSDDEGSLTSWFKPISTKQDCSNKQLSSISSQCRKPPADRPILGMVAAHWNDVEAPNDPPPPPKWWDGNGIPNSTNKYKEDQKVSWHATSFEERLEKALSEESLISQRKRTTNISTPFEFNETEESDTAISHFQSSSHPKSVVSF</sequence>
<protein>
    <submittedName>
        <fullName evidence="2">Protein JASON-like</fullName>
    </submittedName>
</protein>
<evidence type="ECO:0000256" key="1">
    <source>
        <dbReference type="SAM" id="MobiDB-lite"/>
    </source>
</evidence>
<dbReference type="AlphaFoldDB" id="A0ABD1I096"/>
<dbReference type="PANTHER" id="PTHR33318:SF7">
    <property type="entry name" value="PROTEIN JASON"/>
    <property type="match status" value="1"/>
</dbReference>
<comment type="caution">
    <text evidence="2">The sequence shown here is derived from an EMBL/GenBank/DDBJ whole genome shotgun (WGS) entry which is preliminary data.</text>
</comment>
<organism evidence="2 3">
    <name type="scientific">Salvia divinorum</name>
    <name type="common">Maria pastora</name>
    <name type="synonym">Diviner's sage</name>
    <dbReference type="NCBI Taxonomy" id="28513"/>
    <lineage>
        <taxon>Eukaryota</taxon>
        <taxon>Viridiplantae</taxon>
        <taxon>Streptophyta</taxon>
        <taxon>Embryophyta</taxon>
        <taxon>Tracheophyta</taxon>
        <taxon>Spermatophyta</taxon>
        <taxon>Magnoliopsida</taxon>
        <taxon>eudicotyledons</taxon>
        <taxon>Gunneridae</taxon>
        <taxon>Pentapetalae</taxon>
        <taxon>asterids</taxon>
        <taxon>lamiids</taxon>
        <taxon>Lamiales</taxon>
        <taxon>Lamiaceae</taxon>
        <taxon>Nepetoideae</taxon>
        <taxon>Mentheae</taxon>
        <taxon>Salviinae</taxon>
        <taxon>Salvia</taxon>
        <taxon>Salvia subgen. Calosphace</taxon>
    </lineage>
</organism>
<gene>
    <name evidence="2" type="ORF">AAHA92_11074</name>
</gene>
<keyword evidence="3" id="KW-1185">Reference proteome</keyword>
<proteinExistence type="predicted"/>
<evidence type="ECO:0000313" key="3">
    <source>
        <dbReference type="Proteomes" id="UP001567538"/>
    </source>
</evidence>